<protein>
    <submittedName>
        <fullName evidence="2">(northern house mosquito) hypothetical protein</fullName>
    </submittedName>
</protein>
<evidence type="ECO:0000313" key="2">
    <source>
        <dbReference type="EMBL" id="CAG6477586.1"/>
    </source>
</evidence>
<dbReference type="AlphaFoldDB" id="A0A8D8BKV8"/>
<accession>A0A8D8BKV8</accession>
<dbReference type="EMBL" id="HBUE01081246">
    <property type="protein sequence ID" value="CAG6477586.1"/>
    <property type="molecule type" value="Transcribed_RNA"/>
</dbReference>
<reference evidence="2" key="1">
    <citation type="submission" date="2021-05" db="EMBL/GenBank/DDBJ databases">
        <authorList>
            <person name="Alioto T."/>
            <person name="Alioto T."/>
            <person name="Gomez Garrido J."/>
        </authorList>
    </citation>
    <scope>NUCLEOTIDE SEQUENCE</scope>
</reference>
<sequence>MTKSPSSDSGEEPISSSSSLAATSTAGASSTLVNLANSTRLSALLLRRSRNLALSEGDIPPEPELICRQRIIDGDRPNSSSCRMYSLVMLTGGSWKLTRLRLLAGDSSSPLSSWLYFLFKILAAGDACGEGRTFVNTR</sequence>
<proteinExistence type="predicted"/>
<organism evidence="2">
    <name type="scientific">Culex pipiens</name>
    <name type="common">House mosquito</name>
    <dbReference type="NCBI Taxonomy" id="7175"/>
    <lineage>
        <taxon>Eukaryota</taxon>
        <taxon>Metazoa</taxon>
        <taxon>Ecdysozoa</taxon>
        <taxon>Arthropoda</taxon>
        <taxon>Hexapoda</taxon>
        <taxon>Insecta</taxon>
        <taxon>Pterygota</taxon>
        <taxon>Neoptera</taxon>
        <taxon>Endopterygota</taxon>
        <taxon>Diptera</taxon>
        <taxon>Nematocera</taxon>
        <taxon>Culicoidea</taxon>
        <taxon>Culicidae</taxon>
        <taxon>Culicinae</taxon>
        <taxon>Culicini</taxon>
        <taxon>Culex</taxon>
        <taxon>Culex</taxon>
    </lineage>
</organism>
<feature type="region of interest" description="Disordered" evidence="1">
    <location>
        <begin position="1"/>
        <end position="22"/>
    </location>
</feature>
<evidence type="ECO:0000256" key="1">
    <source>
        <dbReference type="SAM" id="MobiDB-lite"/>
    </source>
</evidence>
<name>A0A8D8BKV8_CULPI</name>